<feature type="transmembrane region" description="Helical" evidence="1">
    <location>
        <begin position="207"/>
        <end position="230"/>
    </location>
</feature>
<dbReference type="RefSeq" id="XP_013087516.2">
    <property type="nucleotide sequence ID" value="XM_013232062.2"/>
</dbReference>
<sequence length="417" mass="46520">MASFSISQQDIIIMSFSANFCVLIHFVLARLVDQIMTTVVSKSSSYIGGLADVYRCNPYHLARVLAEQITLWILVVLIFTALTYTTVSSLPFSYQPSPYPSFLISFILGSSAARCMVAAARLVLVRETVVTQDSPTQVTATAGQSGIRRLDILYYILGSASNIVFLGYKQNLLFGVTASLMEVSSTPLECCRLVKLSRRDSESYKKATLVSCITCFACRALLPLVLLLLALRQESPLIMDNVPLVLTFTLGTFFVCYHCLLVYQSVRRVFKPHSRASRSTSPYNYIPFSIQDYPEVMAHEFKSSELRTNDCRPGTAFLLDGLKTAGPDVAKGNNQEFQKSYHRDVCSLPDVKEKDLDTLNVVQKNESSNCILLHKIDKDIYRKPSLESLEYTNLTPVIHSSQIALLDNMVDNVSDDT</sequence>
<dbReference type="OMA" id="FSVINVW"/>
<dbReference type="Proteomes" id="UP001165740">
    <property type="component" value="Chromosome 7"/>
</dbReference>
<protein>
    <submittedName>
        <fullName evidence="3 4">Uncharacterized protein LOC106071856</fullName>
    </submittedName>
</protein>
<feature type="transmembrane region" description="Helical" evidence="1">
    <location>
        <begin position="102"/>
        <end position="124"/>
    </location>
</feature>
<keyword evidence="2" id="KW-1185">Reference proteome</keyword>
<evidence type="ECO:0000313" key="3">
    <source>
        <dbReference type="RefSeq" id="XP_013087516.2"/>
    </source>
</evidence>
<evidence type="ECO:0000256" key="1">
    <source>
        <dbReference type="SAM" id="Phobius"/>
    </source>
</evidence>
<keyword evidence="1" id="KW-1133">Transmembrane helix</keyword>
<keyword evidence="1" id="KW-0472">Membrane</keyword>
<gene>
    <name evidence="3 4" type="primary">LOC106071856</name>
</gene>
<name>A0A9W3ATJ3_BIOGL</name>
<dbReference type="AlphaFoldDB" id="A0A9W3ATJ3"/>
<feature type="transmembrane region" description="Helical" evidence="1">
    <location>
        <begin position="12"/>
        <end position="32"/>
    </location>
</feature>
<evidence type="ECO:0000313" key="4">
    <source>
        <dbReference type="RefSeq" id="XP_055890615.1"/>
    </source>
</evidence>
<accession>A0A9W3ATJ3</accession>
<evidence type="ECO:0000313" key="2">
    <source>
        <dbReference type="Proteomes" id="UP001165740"/>
    </source>
</evidence>
<reference evidence="3 4" key="1">
    <citation type="submission" date="2025-04" db="UniProtKB">
        <authorList>
            <consortium name="RefSeq"/>
        </authorList>
    </citation>
    <scope>IDENTIFICATION</scope>
</reference>
<feature type="transmembrane region" description="Helical" evidence="1">
    <location>
        <begin position="242"/>
        <end position="263"/>
    </location>
</feature>
<dbReference type="GeneID" id="106071856"/>
<feature type="transmembrane region" description="Helical" evidence="1">
    <location>
        <begin position="69"/>
        <end position="90"/>
    </location>
</feature>
<dbReference type="OrthoDB" id="5978373at2759"/>
<proteinExistence type="predicted"/>
<keyword evidence="1" id="KW-0812">Transmembrane</keyword>
<organism evidence="2 4">
    <name type="scientific">Biomphalaria glabrata</name>
    <name type="common">Bloodfluke planorb</name>
    <name type="synonym">Freshwater snail</name>
    <dbReference type="NCBI Taxonomy" id="6526"/>
    <lineage>
        <taxon>Eukaryota</taxon>
        <taxon>Metazoa</taxon>
        <taxon>Spiralia</taxon>
        <taxon>Lophotrochozoa</taxon>
        <taxon>Mollusca</taxon>
        <taxon>Gastropoda</taxon>
        <taxon>Heterobranchia</taxon>
        <taxon>Euthyneura</taxon>
        <taxon>Panpulmonata</taxon>
        <taxon>Hygrophila</taxon>
        <taxon>Lymnaeoidea</taxon>
        <taxon>Planorbidae</taxon>
        <taxon>Biomphalaria</taxon>
    </lineage>
</organism>
<dbReference type="RefSeq" id="XP_055890615.1">
    <property type="nucleotide sequence ID" value="XM_056034640.1"/>
</dbReference>